<evidence type="ECO:0000256" key="1">
    <source>
        <dbReference type="SAM" id="MobiDB-lite"/>
    </source>
</evidence>
<evidence type="ECO:0000313" key="3">
    <source>
        <dbReference type="Proteomes" id="UP001240150"/>
    </source>
</evidence>
<keyword evidence="3" id="KW-1185">Reference proteome</keyword>
<evidence type="ECO:0000313" key="2">
    <source>
        <dbReference type="EMBL" id="WIN00678.1"/>
    </source>
</evidence>
<reference evidence="2 3" key="1">
    <citation type="submission" date="2023-06" db="EMBL/GenBank/DDBJ databases">
        <authorList>
            <person name="Yushchuk O."/>
            <person name="Binda E."/>
            <person name="Ruckert-Reed C."/>
            <person name="Fedorenko V."/>
            <person name="Kalinowski J."/>
            <person name="Marinelli F."/>
        </authorList>
    </citation>
    <scope>NUCLEOTIDE SEQUENCE [LARGE SCALE GENOMIC DNA]</scope>
    <source>
        <strain evidence="2 3">NRRL 3884</strain>
    </source>
</reference>
<gene>
    <name evidence="2" type="ORF">ACTOB_000335</name>
</gene>
<dbReference type="Proteomes" id="UP001240150">
    <property type="component" value="Chromosome"/>
</dbReference>
<proteinExistence type="predicted"/>
<dbReference type="RefSeq" id="WP_284922207.1">
    <property type="nucleotide sequence ID" value="NZ_CP126980.1"/>
</dbReference>
<feature type="region of interest" description="Disordered" evidence="1">
    <location>
        <begin position="29"/>
        <end position="70"/>
    </location>
</feature>
<dbReference type="EMBL" id="CP126980">
    <property type="protein sequence ID" value="WIN00678.1"/>
    <property type="molecule type" value="Genomic_DNA"/>
</dbReference>
<name>A0ABY8WUV3_9ACTN</name>
<protein>
    <submittedName>
        <fullName evidence="2">Uncharacterized protein</fullName>
    </submittedName>
</protein>
<organism evidence="2 3">
    <name type="scientific">Actinoplanes oblitus</name>
    <dbReference type="NCBI Taxonomy" id="3040509"/>
    <lineage>
        <taxon>Bacteria</taxon>
        <taxon>Bacillati</taxon>
        <taxon>Actinomycetota</taxon>
        <taxon>Actinomycetes</taxon>
        <taxon>Micromonosporales</taxon>
        <taxon>Micromonosporaceae</taxon>
        <taxon>Actinoplanes</taxon>
    </lineage>
</organism>
<sequence>MVQLVVISAAWMTLLVLSCARVILRRPAPRRPADSGHLPRRRSAPRRVPAPGRLPRKGSAQASWARRPGAQNRELRRLDRDMQTVDVAARMAALPAVPIEQLAFDLRRLARQRRTSPLRWSEVGMAALLQAYDARLQLACACLGVPEQLQPLKGVDREAERVRVEGRLEAAGLALRG</sequence>
<accession>A0ABY8WUV3</accession>